<feature type="signal peptide" evidence="1">
    <location>
        <begin position="1"/>
        <end position="23"/>
    </location>
</feature>
<dbReference type="EMBL" id="BAABIS010000001">
    <property type="protein sequence ID" value="GAA4856872.1"/>
    <property type="molecule type" value="Genomic_DNA"/>
</dbReference>
<sequence>MFRKVVLVAALTLAAQGPAAAEAAGCGQDAALVGEFVAAYRDAVLGLGGTGRTPSEVRALYLTPELNARLDAWAAAHRLDPVFRAADPPDAWRTGCAGGAVLVVEEWRRGGTLPVRYTVRAADRSITGIGGPQG</sequence>
<feature type="chain" id="PRO_5046809355" evidence="1">
    <location>
        <begin position="24"/>
        <end position="134"/>
    </location>
</feature>
<evidence type="ECO:0000256" key="1">
    <source>
        <dbReference type="SAM" id="SignalP"/>
    </source>
</evidence>
<comment type="caution">
    <text evidence="2">The sequence shown here is derived from an EMBL/GenBank/DDBJ whole genome shotgun (WGS) entry which is preliminary data.</text>
</comment>
<keyword evidence="1" id="KW-0732">Signal</keyword>
<accession>A0ABP9DQP5</accession>
<gene>
    <name evidence="2" type="ORF">GCM10023235_38080</name>
</gene>
<proteinExistence type="predicted"/>
<dbReference type="RefSeq" id="WP_345698043.1">
    <property type="nucleotide sequence ID" value="NZ_BAABIS010000001.1"/>
</dbReference>
<organism evidence="2 3">
    <name type="scientific">Kitasatospora terrestris</name>
    <dbReference type="NCBI Taxonomy" id="258051"/>
    <lineage>
        <taxon>Bacteria</taxon>
        <taxon>Bacillati</taxon>
        <taxon>Actinomycetota</taxon>
        <taxon>Actinomycetes</taxon>
        <taxon>Kitasatosporales</taxon>
        <taxon>Streptomycetaceae</taxon>
        <taxon>Kitasatospora</taxon>
    </lineage>
</organism>
<keyword evidence="3" id="KW-1185">Reference proteome</keyword>
<name>A0ABP9DQP5_9ACTN</name>
<protein>
    <submittedName>
        <fullName evidence="2">Uncharacterized protein</fullName>
    </submittedName>
</protein>
<evidence type="ECO:0000313" key="2">
    <source>
        <dbReference type="EMBL" id="GAA4856872.1"/>
    </source>
</evidence>
<dbReference type="Proteomes" id="UP001501752">
    <property type="component" value="Unassembled WGS sequence"/>
</dbReference>
<reference evidence="3" key="1">
    <citation type="journal article" date="2019" name="Int. J. Syst. Evol. Microbiol.">
        <title>The Global Catalogue of Microorganisms (GCM) 10K type strain sequencing project: providing services to taxonomists for standard genome sequencing and annotation.</title>
        <authorList>
            <consortium name="The Broad Institute Genomics Platform"/>
            <consortium name="The Broad Institute Genome Sequencing Center for Infectious Disease"/>
            <person name="Wu L."/>
            <person name="Ma J."/>
        </authorList>
    </citation>
    <scope>NUCLEOTIDE SEQUENCE [LARGE SCALE GENOMIC DNA]</scope>
    <source>
        <strain evidence="3">JCM 13006</strain>
    </source>
</reference>
<evidence type="ECO:0000313" key="3">
    <source>
        <dbReference type="Proteomes" id="UP001501752"/>
    </source>
</evidence>